<geneLocation type="plasmid" evidence="4">
    <name>psms3-2</name>
</geneLocation>
<feature type="transmembrane region" description="Helical" evidence="1">
    <location>
        <begin position="108"/>
        <end position="137"/>
    </location>
</feature>
<evidence type="ECO:0000256" key="1">
    <source>
        <dbReference type="SAM" id="Phobius"/>
    </source>
</evidence>
<gene>
    <name evidence="3" type="ORF">ANTHELSMS3_04751</name>
</gene>
<dbReference type="Proteomes" id="UP000203589">
    <property type="component" value="Plasmid pSMS3-2"/>
</dbReference>
<feature type="transmembrane region" description="Helical" evidence="1">
    <location>
        <begin position="467"/>
        <end position="489"/>
    </location>
</feature>
<sequence length="508" mass="54468">MQFDFLDNILLGFNTAVSPMNLLYCFFGVSVGMVVGIIPGLGALAAMTLLFPITFYLDPLGALIMMSGIWYGTTYGGSITTILLNLPGDPKSAVTSLDGYPMTKQGRAGVALFMTSIASFVGATIGILIMLIFSPLITDVAIRFSAPEYFALMILGLLASAVIASAPLIKSVAMAVLGVLVGLVGMDIHTGVSRMTFGQMELMDGVSLVAIAMGLFGVTEVLSSLRTDAVAKHERRITLRSMLPTREDMRRSWGAMGRGAGVGSFFGILPGTGPAVSAFMAYAIERRVSRRPKEFGNGAIEGIMGPETANNAADQTAFIPTLLLGVPGTASMALMIGIMMIHGITPGPAIMTQNSELFWGLIMSFWIGNLMLLILNIPFIGLWVRILDIPYRYVYPAIVMFVSIGAYSVSNSIYDVWMVLIFGILGYAMRITGFPAAPLLLGYILGPMMEENLRRALQLSGGDYTVLITRPISGTILVLTAVMLGLGIWSSYRLRCKERAANDHALGQ</sequence>
<dbReference type="OrthoDB" id="9791872at2"/>
<feature type="transmembrane region" description="Helical" evidence="1">
    <location>
        <begin position="172"/>
        <end position="190"/>
    </location>
</feature>
<feature type="transmembrane region" description="Helical" evidence="1">
    <location>
        <begin position="322"/>
        <end position="345"/>
    </location>
</feature>
<feature type="transmembrane region" description="Helical" evidence="1">
    <location>
        <begin position="393"/>
        <end position="410"/>
    </location>
</feature>
<dbReference type="PANTHER" id="PTHR35342">
    <property type="entry name" value="TRICARBOXYLIC TRANSPORT PROTEIN"/>
    <property type="match status" value="1"/>
</dbReference>
<feature type="transmembrane region" description="Helical" evidence="1">
    <location>
        <begin position="357"/>
        <end position="381"/>
    </location>
</feature>
<dbReference type="PANTHER" id="PTHR35342:SF5">
    <property type="entry name" value="TRICARBOXYLIC TRANSPORT PROTEIN"/>
    <property type="match status" value="1"/>
</dbReference>
<evidence type="ECO:0000313" key="4">
    <source>
        <dbReference type="Proteomes" id="UP000203589"/>
    </source>
</evidence>
<name>A0A222EBS0_9RHOB</name>
<dbReference type="KEGG" id="aht:ANTHELSMS3_04751"/>
<dbReference type="InterPro" id="IPR002823">
    <property type="entry name" value="DUF112_TM"/>
</dbReference>
<evidence type="ECO:0000259" key="2">
    <source>
        <dbReference type="Pfam" id="PF01970"/>
    </source>
</evidence>
<keyword evidence="3" id="KW-0614">Plasmid</keyword>
<keyword evidence="1" id="KW-1133">Transmembrane helix</keyword>
<feature type="transmembrane region" description="Helical" evidence="1">
    <location>
        <begin position="202"/>
        <end position="222"/>
    </location>
</feature>
<feature type="transmembrane region" description="Helical" evidence="1">
    <location>
        <begin position="20"/>
        <end position="51"/>
    </location>
</feature>
<dbReference type="RefSeq" id="WP_094037708.1">
    <property type="nucleotide sequence ID" value="NZ_CP022542.1"/>
</dbReference>
<feature type="transmembrane region" description="Helical" evidence="1">
    <location>
        <begin position="262"/>
        <end position="284"/>
    </location>
</feature>
<dbReference type="EMBL" id="CP022542">
    <property type="protein sequence ID" value="ASP23649.1"/>
    <property type="molecule type" value="Genomic_DNA"/>
</dbReference>
<keyword evidence="4" id="KW-1185">Reference proteome</keyword>
<feature type="transmembrane region" description="Helical" evidence="1">
    <location>
        <begin position="416"/>
        <end position="446"/>
    </location>
</feature>
<protein>
    <submittedName>
        <fullName evidence="3">Tripartite tricarboxylate transporter TctA family protein</fullName>
    </submittedName>
</protein>
<feature type="transmembrane region" description="Helical" evidence="1">
    <location>
        <begin position="63"/>
        <end position="88"/>
    </location>
</feature>
<organism evidence="3 4">
    <name type="scientific">Antarctobacter heliothermus</name>
    <dbReference type="NCBI Taxonomy" id="74033"/>
    <lineage>
        <taxon>Bacteria</taxon>
        <taxon>Pseudomonadati</taxon>
        <taxon>Pseudomonadota</taxon>
        <taxon>Alphaproteobacteria</taxon>
        <taxon>Rhodobacterales</taxon>
        <taxon>Roseobacteraceae</taxon>
        <taxon>Antarctobacter</taxon>
    </lineage>
</organism>
<evidence type="ECO:0000313" key="3">
    <source>
        <dbReference type="EMBL" id="ASP23649.1"/>
    </source>
</evidence>
<keyword evidence="1" id="KW-0812">Transmembrane</keyword>
<proteinExistence type="predicted"/>
<dbReference type="Pfam" id="PF01970">
    <property type="entry name" value="TctA"/>
    <property type="match status" value="1"/>
</dbReference>
<dbReference type="AlphaFoldDB" id="A0A222EBS0"/>
<feature type="domain" description="DUF112" evidence="2">
    <location>
        <begin position="22"/>
        <end position="441"/>
    </location>
</feature>
<reference evidence="3 4" key="1">
    <citation type="submission" date="2017-07" db="EMBL/GenBank/DDBJ databases">
        <title>Genome Sequence of Antarctobacter heliothermus Strain SMS3 Isolated from a culture of the Diatom Skeletonema marinoi.</title>
        <authorList>
            <person name="Topel M."/>
            <person name="Pinder M.I.M."/>
            <person name="Johansson O.N."/>
            <person name="Kourtchenko O."/>
            <person name="Godhe A."/>
            <person name="Clarke A.K."/>
        </authorList>
    </citation>
    <scope>NUCLEOTIDE SEQUENCE [LARGE SCALE GENOMIC DNA]</scope>
    <source>
        <strain evidence="3 4">SMS3</strain>
        <plasmid evidence="4">Plasmid psms3-2</plasmid>
    </source>
</reference>
<feature type="transmembrane region" description="Helical" evidence="1">
    <location>
        <begin position="149"/>
        <end position="166"/>
    </location>
</feature>
<keyword evidence="1" id="KW-0472">Membrane</keyword>
<accession>A0A222EBS0</accession>